<dbReference type="PANTHER" id="PTHR21052:SF0">
    <property type="entry name" value="ALPHA-KETOGLUTARATE-DEPENDENT DIOXYGENASE ALKB HOMOLOG 7, MITOCHONDRIAL"/>
    <property type="match status" value="1"/>
</dbReference>
<feature type="region of interest" description="Disordered" evidence="1">
    <location>
        <begin position="1"/>
        <end position="48"/>
    </location>
</feature>
<dbReference type="GO" id="GO:0006631">
    <property type="term" value="P:fatty acid metabolic process"/>
    <property type="evidence" value="ECO:0007669"/>
    <property type="project" value="TreeGrafter"/>
</dbReference>
<dbReference type="Pfam" id="PF13532">
    <property type="entry name" value="2OG-FeII_Oxy_2"/>
    <property type="match status" value="1"/>
</dbReference>
<dbReference type="InterPro" id="IPR005123">
    <property type="entry name" value="Oxoglu/Fe-dep_dioxygenase_dom"/>
</dbReference>
<dbReference type="PROSITE" id="PS51471">
    <property type="entry name" value="FE2OG_OXY"/>
    <property type="match status" value="1"/>
</dbReference>
<dbReference type="Gene3D" id="2.60.120.590">
    <property type="entry name" value="Alpha-ketoglutarate-dependent dioxygenase AlkB-like"/>
    <property type="match status" value="1"/>
</dbReference>
<accession>A0A9P5VJ07</accession>
<feature type="domain" description="Fe2OG dioxygenase" evidence="2">
    <location>
        <begin position="160"/>
        <end position="284"/>
    </location>
</feature>
<dbReference type="EMBL" id="JAAAUY010000669">
    <property type="protein sequence ID" value="KAF9327393.1"/>
    <property type="molecule type" value="Genomic_DNA"/>
</dbReference>
<gene>
    <name evidence="3" type="ORF">BG006_009280</name>
</gene>
<protein>
    <recommendedName>
        <fullName evidence="2">Fe2OG dioxygenase domain-containing protein</fullName>
    </recommendedName>
</protein>
<evidence type="ECO:0000256" key="1">
    <source>
        <dbReference type="SAM" id="MobiDB-lite"/>
    </source>
</evidence>
<dbReference type="PANTHER" id="PTHR21052">
    <property type="entry name" value="SPERMATOGENESIS ASSOCIATED 11-RELATED"/>
    <property type="match status" value="1"/>
</dbReference>
<feature type="compositionally biased region" description="Acidic residues" evidence="1">
    <location>
        <begin position="33"/>
        <end position="43"/>
    </location>
</feature>
<dbReference type="GO" id="GO:0006974">
    <property type="term" value="P:DNA damage response"/>
    <property type="evidence" value="ECO:0007669"/>
    <property type="project" value="InterPro"/>
</dbReference>
<evidence type="ECO:0000313" key="3">
    <source>
        <dbReference type="EMBL" id="KAF9327393.1"/>
    </source>
</evidence>
<sequence>MDSLEKELFGSDTESLDSRSDHGHDRHRHIHEDDLDIDDLADSDMEHENSDPLFQSIMESTDDNDTSYMPLAKDSPPQHTPHPHIPGLCLHTNVLSHEDQSRLMQSIIAKNFFKGGEQNQAMCFGQRDLAWLDWFESLLKDSGTLSEPFCRGDWTRREPLFDQSIMNLYHPGDGIKPHVDLARFEDGIIIVSLLNAITMDFYPALRTMTATDPVDGGANPYTQTSATNRAPAHSVRLEPGSIITLQGPARYEWEHGIQETTRDLVRDEWINRKIRVSITLRKMRPQAWEIGPTAAQNGVADRT</sequence>
<evidence type="ECO:0000313" key="4">
    <source>
        <dbReference type="Proteomes" id="UP000696485"/>
    </source>
</evidence>
<dbReference type="SUPFAM" id="SSF51197">
    <property type="entry name" value="Clavaminate synthase-like"/>
    <property type="match status" value="1"/>
</dbReference>
<organism evidence="3 4">
    <name type="scientific">Podila minutissima</name>
    <dbReference type="NCBI Taxonomy" id="64525"/>
    <lineage>
        <taxon>Eukaryota</taxon>
        <taxon>Fungi</taxon>
        <taxon>Fungi incertae sedis</taxon>
        <taxon>Mucoromycota</taxon>
        <taxon>Mortierellomycotina</taxon>
        <taxon>Mortierellomycetes</taxon>
        <taxon>Mortierellales</taxon>
        <taxon>Mortierellaceae</taxon>
        <taxon>Podila</taxon>
    </lineage>
</organism>
<name>A0A9P5VJ07_9FUNG</name>
<proteinExistence type="predicted"/>
<dbReference type="AlphaFoldDB" id="A0A9P5VJ07"/>
<evidence type="ECO:0000259" key="2">
    <source>
        <dbReference type="PROSITE" id="PS51471"/>
    </source>
</evidence>
<dbReference type="Proteomes" id="UP000696485">
    <property type="component" value="Unassembled WGS sequence"/>
</dbReference>
<dbReference type="InterPro" id="IPR032870">
    <property type="entry name" value="ALKBH7-like"/>
</dbReference>
<dbReference type="GO" id="GO:0005759">
    <property type="term" value="C:mitochondrial matrix"/>
    <property type="evidence" value="ECO:0007669"/>
    <property type="project" value="TreeGrafter"/>
</dbReference>
<keyword evidence="4" id="KW-1185">Reference proteome</keyword>
<reference evidence="3" key="1">
    <citation type="journal article" date="2020" name="Fungal Divers.">
        <title>Resolving the Mortierellaceae phylogeny through synthesis of multi-gene phylogenetics and phylogenomics.</title>
        <authorList>
            <person name="Vandepol N."/>
            <person name="Liber J."/>
            <person name="Desiro A."/>
            <person name="Na H."/>
            <person name="Kennedy M."/>
            <person name="Barry K."/>
            <person name="Grigoriev I.V."/>
            <person name="Miller A.N."/>
            <person name="O'Donnell K."/>
            <person name="Stajich J.E."/>
            <person name="Bonito G."/>
        </authorList>
    </citation>
    <scope>NUCLEOTIDE SEQUENCE</scope>
    <source>
        <strain evidence="3">NVP1</strain>
    </source>
</reference>
<dbReference type="InterPro" id="IPR037151">
    <property type="entry name" value="AlkB-like_sf"/>
</dbReference>
<dbReference type="InterPro" id="IPR027450">
    <property type="entry name" value="AlkB-like"/>
</dbReference>
<comment type="caution">
    <text evidence="3">The sequence shown here is derived from an EMBL/GenBank/DDBJ whole genome shotgun (WGS) entry which is preliminary data.</text>
</comment>